<dbReference type="Pfam" id="PF01128">
    <property type="entry name" value="IspD"/>
    <property type="match status" value="1"/>
</dbReference>
<dbReference type="InterPro" id="IPR029044">
    <property type="entry name" value="Nucleotide-diphossugar_trans"/>
</dbReference>
<feature type="region of interest" description="Disordered" evidence="5">
    <location>
        <begin position="1"/>
        <end position="20"/>
    </location>
</feature>
<proteinExistence type="inferred from homology"/>
<dbReference type="GO" id="GO:0050518">
    <property type="term" value="F:2-C-methyl-D-erythritol 4-phosphate cytidylyltransferase activity"/>
    <property type="evidence" value="ECO:0007669"/>
    <property type="project" value="InterPro"/>
</dbReference>
<evidence type="ECO:0000313" key="6">
    <source>
        <dbReference type="EMBL" id="GFH13673.1"/>
    </source>
</evidence>
<dbReference type="Proteomes" id="UP000485058">
    <property type="component" value="Unassembled WGS sequence"/>
</dbReference>
<name>A0A699YU41_HAELA</name>
<evidence type="ECO:0000256" key="3">
    <source>
        <dbReference type="ARBA" id="ARBA00022695"/>
    </source>
</evidence>
<evidence type="ECO:0000256" key="1">
    <source>
        <dbReference type="ARBA" id="ARBA00009789"/>
    </source>
</evidence>
<dbReference type="EMBL" id="BLLF01000639">
    <property type="protein sequence ID" value="GFH13673.1"/>
    <property type="molecule type" value="Genomic_DNA"/>
</dbReference>
<keyword evidence="2" id="KW-0808">Transferase</keyword>
<dbReference type="InterPro" id="IPR001228">
    <property type="entry name" value="IspD"/>
</dbReference>
<dbReference type="CDD" id="cd02516">
    <property type="entry name" value="CDP-ME_synthetase"/>
    <property type="match status" value="1"/>
</dbReference>
<evidence type="ECO:0000256" key="5">
    <source>
        <dbReference type="SAM" id="MobiDB-lite"/>
    </source>
</evidence>
<organism evidence="6 7">
    <name type="scientific">Haematococcus lacustris</name>
    <name type="common">Green alga</name>
    <name type="synonym">Haematococcus pluvialis</name>
    <dbReference type="NCBI Taxonomy" id="44745"/>
    <lineage>
        <taxon>Eukaryota</taxon>
        <taxon>Viridiplantae</taxon>
        <taxon>Chlorophyta</taxon>
        <taxon>core chlorophytes</taxon>
        <taxon>Chlorophyceae</taxon>
        <taxon>CS clade</taxon>
        <taxon>Chlamydomonadales</taxon>
        <taxon>Haematococcaceae</taxon>
        <taxon>Haematococcus</taxon>
    </lineage>
</organism>
<evidence type="ECO:0000313" key="7">
    <source>
        <dbReference type="Proteomes" id="UP000485058"/>
    </source>
</evidence>
<dbReference type="InterPro" id="IPR034683">
    <property type="entry name" value="IspD/TarI"/>
</dbReference>
<keyword evidence="3" id="KW-0548">Nucleotidyltransferase</keyword>
<dbReference type="InterPro" id="IPR050088">
    <property type="entry name" value="IspD/TarI_cytidylyltransf_bact"/>
</dbReference>
<keyword evidence="7" id="KW-1185">Reference proteome</keyword>
<dbReference type="AlphaFoldDB" id="A0A699YU41"/>
<dbReference type="NCBIfam" id="TIGR00453">
    <property type="entry name" value="ispD"/>
    <property type="match status" value="1"/>
</dbReference>
<gene>
    <name evidence="6" type="ORF">HaLaN_09606</name>
</gene>
<dbReference type="FunFam" id="3.90.550.10:FF:000003">
    <property type="entry name" value="2-C-methyl-D-erythritol 4-phosphate cytidylyltransferase"/>
    <property type="match status" value="1"/>
</dbReference>
<dbReference type="PANTHER" id="PTHR32125">
    <property type="entry name" value="2-C-METHYL-D-ERYTHRITOL 4-PHOSPHATE CYTIDYLYLTRANSFERASE, CHLOROPLASTIC"/>
    <property type="match status" value="1"/>
</dbReference>
<dbReference type="GO" id="GO:0008299">
    <property type="term" value="P:isoprenoid biosynthetic process"/>
    <property type="evidence" value="ECO:0007669"/>
    <property type="project" value="InterPro"/>
</dbReference>
<dbReference type="PANTHER" id="PTHR32125:SF4">
    <property type="entry name" value="2-C-METHYL-D-ERYTHRITOL 4-PHOSPHATE CYTIDYLYLTRANSFERASE, CHLOROPLASTIC"/>
    <property type="match status" value="1"/>
</dbReference>
<comment type="caution">
    <text evidence="6">The sequence shown here is derived from an EMBL/GenBank/DDBJ whole genome shotgun (WGS) entry which is preliminary data.</text>
</comment>
<dbReference type="Gene3D" id="3.90.550.10">
    <property type="entry name" value="Spore Coat Polysaccharide Biosynthesis Protein SpsA, Chain A"/>
    <property type="match status" value="1"/>
</dbReference>
<evidence type="ECO:0000256" key="2">
    <source>
        <dbReference type="ARBA" id="ARBA00022679"/>
    </source>
</evidence>
<reference evidence="6 7" key="1">
    <citation type="submission" date="2020-02" db="EMBL/GenBank/DDBJ databases">
        <title>Draft genome sequence of Haematococcus lacustris strain NIES-144.</title>
        <authorList>
            <person name="Morimoto D."/>
            <person name="Nakagawa S."/>
            <person name="Yoshida T."/>
            <person name="Sawayama S."/>
        </authorList>
    </citation>
    <scope>NUCLEOTIDE SEQUENCE [LARGE SCALE GENOMIC DNA]</scope>
    <source>
        <strain evidence="6 7">NIES-144</strain>
    </source>
</reference>
<protein>
    <recommendedName>
        <fullName evidence="4">2-C-methyl-D-erythritol 4-phosphate cytidylyltransferase, chloroplastic</fullName>
    </recommendedName>
</protein>
<dbReference type="SUPFAM" id="SSF53448">
    <property type="entry name" value="Nucleotide-diphospho-sugar transferases"/>
    <property type="match status" value="1"/>
</dbReference>
<accession>A0A699YU41</accession>
<sequence>MQRGAGGLLQGSQAGPPPDRVVMVDESRTAAPAPVAALQACDQEQSKGEVQASLWDYVDPESATLGLRVASCQPCSPPAMAPARKDIRRMHVSRGKQVQARATAVLRGPLTARCGARLSALHWLKNRDPTELRRCATDQRRSSHCLCPAWVCRATAAVPGGQDAPSLADGSVSIILLAGGVGKRMGAAIPKQYLDLRGSPIATYSLRTFSKMREVLEIIIVCEPSWRALFQQAIDGLPRAVPIKWALPGSERQDSVFSGLQQASVAVHDSARPLVTAHDASRCFQDGLQVGAAVLGVPVKPTIKEVDAQGLVVKTLQRSKLWEVQTPQVIRTELLRNGFALVKAQGLDVTDDVSIIEALGKPVRVTPGSYTNIKVCLLGTVLEQGMLGSASHQGAASEQGPLSLSHCLARAATTCSKQMSRARIVTLWTDVWKWQGV</sequence>
<evidence type="ECO:0000256" key="4">
    <source>
        <dbReference type="ARBA" id="ARBA00069967"/>
    </source>
</evidence>
<comment type="similarity">
    <text evidence="1">Belongs to the IspD/TarI cytidylyltransferase family. IspD subfamily.</text>
</comment>
<dbReference type="HAMAP" id="MF_00108">
    <property type="entry name" value="IspD"/>
    <property type="match status" value="1"/>
</dbReference>